<dbReference type="EMBL" id="JACHXF010000010">
    <property type="protein sequence ID" value="MBB3097332.1"/>
    <property type="molecule type" value="Genomic_DNA"/>
</dbReference>
<accession>A0A7W5FGC9</accession>
<evidence type="ECO:0000256" key="1">
    <source>
        <dbReference type="SAM" id="SignalP"/>
    </source>
</evidence>
<feature type="chain" id="PRO_5030646175" description="Ribosomally synthesized peptide with SipW-like signal peptide" evidence="1">
    <location>
        <begin position="27"/>
        <end position="160"/>
    </location>
</feature>
<proteinExistence type="predicted"/>
<gene>
    <name evidence="2" type="ORF">FHR83_005007</name>
</gene>
<organism evidence="2 3">
    <name type="scientific">Actinoplanes campanulatus</name>
    <dbReference type="NCBI Taxonomy" id="113559"/>
    <lineage>
        <taxon>Bacteria</taxon>
        <taxon>Bacillati</taxon>
        <taxon>Actinomycetota</taxon>
        <taxon>Actinomycetes</taxon>
        <taxon>Micromonosporales</taxon>
        <taxon>Micromonosporaceae</taxon>
        <taxon>Actinoplanes</taxon>
    </lineage>
</organism>
<dbReference type="Proteomes" id="UP000590749">
    <property type="component" value="Unassembled WGS sequence"/>
</dbReference>
<comment type="caution">
    <text evidence="2">The sequence shown here is derived from an EMBL/GenBank/DDBJ whole genome shotgun (WGS) entry which is preliminary data.</text>
</comment>
<name>A0A7W5FGC9_9ACTN</name>
<evidence type="ECO:0008006" key="4">
    <source>
        <dbReference type="Google" id="ProtNLM"/>
    </source>
</evidence>
<feature type="signal peptide" evidence="1">
    <location>
        <begin position="1"/>
        <end position="26"/>
    </location>
</feature>
<reference evidence="2 3" key="1">
    <citation type="submission" date="2020-08" db="EMBL/GenBank/DDBJ databases">
        <title>Genomic Encyclopedia of Type Strains, Phase III (KMG-III): the genomes of soil and plant-associated and newly described type strains.</title>
        <authorList>
            <person name="Whitman W."/>
        </authorList>
    </citation>
    <scope>NUCLEOTIDE SEQUENCE [LARGE SCALE GENOMIC DNA]</scope>
    <source>
        <strain evidence="2 3">CECT 3287</strain>
    </source>
</reference>
<keyword evidence="3" id="KW-1185">Reference proteome</keyword>
<dbReference type="AlphaFoldDB" id="A0A7W5FGC9"/>
<evidence type="ECO:0000313" key="2">
    <source>
        <dbReference type="EMBL" id="MBB3097332.1"/>
    </source>
</evidence>
<dbReference type="RefSeq" id="WP_183222732.1">
    <property type="nucleotide sequence ID" value="NZ_BMPW01000006.1"/>
</dbReference>
<sequence>MPKYTKRSVALITAGVVAVSGGAAWAAWSLTGVGESSAAAGQVVELDVTDASIVLDPTTFFPGSKHDVTFSVSNPNPFPVLITGFAIEQIASKNAAACASTNVVELAGATTTSTLTLPANSGPQTIKYEDAIGMIADAANGCQGVGFDFDVALDATSNAS</sequence>
<evidence type="ECO:0000313" key="3">
    <source>
        <dbReference type="Proteomes" id="UP000590749"/>
    </source>
</evidence>
<keyword evidence="1" id="KW-0732">Signal</keyword>
<protein>
    <recommendedName>
        <fullName evidence="4">Ribosomally synthesized peptide with SipW-like signal peptide</fullName>
    </recommendedName>
</protein>